<keyword evidence="5 19" id="KW-0808">Transferase</keyword>
<evidence type="ECO:0000259" key="18">
    <source>
        <dbReference type="Pfam" id="PF13807"/>
    </source>
</evidence>
<dbReference type="PANTHER" id="PTHR32309">
    <property type="entry name" value="TYROSINE-PROTEIN KINASE"/>
    <property type="match status" value="1"/>
</dbReference>
<protein>
    <submittedName>
        <fullName evidence="19">Tyrosine-protein kinase ptk</fullName>
        <ecNumber evidence="19">2.7.10.-</ecNumber>
    </submittedName>
</protein>
<evidence type="ECO:0000256" key="12">
    <source>
        <dbReference type="ARBA" id="ARBA00023137"/>
    </source>
</evidence>
<keyword evidence="6 15" id="KW-0812">Transmembrane</keyword>
<feature type="domain" description="Polysaccharide chain length determinant N-terminal" evidence="16">
    <location>
        <begin position="18"/>
        <end position="106"/>
    </location>
</feature>
<name>A0ABN9JHP2_9RALS</name>
<gene>
    <name evidence="19" type="primary">ptk</name>
    <name evidence="19" type="ORF">LMG18101_01547</name>
</gene>
<dbReference type="InterPro" id="IPR050445">
    <property type="entry name" value="Bact_polysacc_biosynth/exp"/>
</dbReference>
<evidence type="ECO:0000256" key="5">
    <source>
        <dbReference type="ARBA" id="ARBA00022679"/>
    </source>
</evidence>
<feature type="coiled-coil region" evidence="14">
    <location>
        <begin position="361"/>
        <end position="388"/>
    </location>
</feature>
<keyword evidence="4" id="KW-0997">Cell inner membrane</keyword>
<comment type="similarity">
    <text evidence="2">Belongs to the etk/wzc family.</text>
</comment>
<feature type="domain" description="Tyrosine-protein kinase G-rich" evidence="18">
    <location>
        <begin position="389"/>
        <end position="466"/>
    </location>
</feature>
<dbReference type="EC" id="2.7.10.-" evidence="19"/>
<sequence>MSAILSQQRRRIAERTLHFLDLLDLLRREVRWIVGTLAAVALVGALYAWVATPIYRSDLLIEVEEGGGGAAQGLMGALSSALEVKSSGDTEMEVLRSRMVIGAAVDRVHYDIDAEPQRLPLLGSMLARGSDTLSTPGLLGFGGYTWGNESIAVDRLSVPPAMVGKPFVITLLEGERVRVDGPADAGSREGRIGDPISMTSSEGGITLVVRAVHARSGAKFVVRSFSRQDTIAELQRRLVIFQKGKQSSVISVTLEGARAHRIAAFLQAMGQVYLQQNSERRAVEAESSLAFLERQLPELKRQLESSEDALLQFRRKSDATDLSEQGKLMLTESVTLQGRISQLLQERQAQLVHNTAAHPNVVALDAQAAQLQGEMKQLRKKLDTLPANEQAVIRLTRDVRVNSELYTAMLNSIQQLRITKAGKVANVRLLDNAEPAETPIKPRRVLVLLGAALLGAVLGLCVALLRGLGRQPVTQPGHVEELLGTVVYAVIPQSKAQKRRDRLTRRAQVSEGDVRLPLAISDAQDAVVESLQNLRMGLQIRLLEARNRVVLITGATPGVGKSFVSTNLAVVLATSGLRVLLIDADLRKGTLHNSFAYPVWPDLTSLLQGNSSVDEVIHASGTPGLDLLLSTRKQATTVDLKQTSCFVRCIEEMASRYDVVLIDSAPVLPVADTLALARCAGTILAVARYGDTSEGELIELQARLARVGASLDGVLINDMQYDLQSTRYGRYGMDGYGKTAAANTTPSV</sequence>
<dbReference type="Gene3D" id="3.40.50.300">
    <property type="entry name" value="P-loop containing nucleotide triphosphate hydrolases"/>
    <property type="match status" value="1"/>
</dbReference>
<keyword evidence="20" id="KW-1185">Reference proteome</keyword>
<organism evidence="19 20">
    <name type="scientific">Ralstonia flaminis</name>
    <dbReference type="NCBI Taxonomy" id="3058597"/>
    <lineage>
        <taxon>Bacteria</taxon>
        <taxon>Pseudomonadati</taxon>
        <taxon>Pseudomonadota</taxon>
        <taxon>Betaproteobacteria</taxon>
        <taxon>Burkholderiales</taxon>
        <taxon>Burkholderiaceae</taxon>
        <taxon>Ralstonia</taxon>
    </lineage>
</organism>
<dbReference type="InterPro" id="IPR005702">
    <property type="entry name" value="Wzc-like_C"/>
</dbReference>
<feature type="domain" description="AAA" evidence="17">
    <location>
        <begin position="549"/>
        <end position="684"/>
    </location>
</feature>
<dbReference type="SUPFAM" id="SSF52540">
    <property type="entry name" value="P-loop containing nucleoside triphosphate hydrolases"/>
    <property type="match status" value="1"/>
</dbReference>
<keyword evidence="7" id="KW-0547">Nucleotide-binding</keyword>
<dbReference type="InterPro" id="IPR003856">
    <property type="entry name" value="LPS_length_determ_N"/>
</dbReference>
<dbReference type="Pfam" id="PF13807">
    <property type="entry name" value="GNVR"/>
    <property type="match status" value="1"/>
</dbReference>
<feature type="transmembrane region" description="Helical" evidence="15">
    <location>
        <begin position="32"/>
        <end position="50"/>
    </location>
</feature>
<dbReference type="PANTHER" id="PTHR32309:SF32">
    <property type="entry name" value="TYROSINE-PROTEIN KINASE ETK-RELATED"/>
    <property type="match status" value="1"/>
</dbReference>
<comment type="catalytic activity">
    <reaction evidence="13">
        <text>L-tyrosyl-[protein] + ATP = O-phospho-L-tyrosyl-[protein] + ADP + H(+)</text>
        <dbReference type="Rhea" id="RHEA:10596"/>
        <dbReference type="Rhea" id="RHEA-COMP:10136"/>
        <dbReference type="Rhea" id="RHEA-COMP:20101"/>
        <dbReference type="ChEBI" id="CHEBI:15378"/>
        <dbReference type="ChEBI" id="CHEBI:30616"/>
        <dbReference type="ChEBI" id="CHEBI:46858"/>
        <dbReference type="ChEBI" id="CHEBI:61978"/>
        <dbReference type="ChEBI" id="CHEBI:456216"/>
    </reaction>
</comment>
<accession>A0ABN9JHP2</accession>
<dbReference type="GO" id="GO:0016301">
    <property type="term" value="F:kinase activity"/>
    <property type="evidence" value="ECO:0007669"/>
    <property type="project" value="UniProtKB-KW"/>
</dbReference>
<proteinExistence type="inferred from homology"/>
<evidence type="ECO:0000256" key="7">
    <source>
        <dbReference type="ARBA" id="ARBA00022741"/>
    </source>
</evidence>
<dbReference type="Pfam" id="PF02706">
    <property type="entry name" value="Wzz"/>
    <property type="match status" value="1"/>
</dbReference>
<evidence type="ECO:0000313" key="20">
    <source>
        <dbReference type="Proteomes" id="UP001189757"/>
    </source>
</evidence>
<reference evidence="19 20" key="1">
    <citation type="submission" date="2023-07" db="EMBL/GenBank/DDBJ databases">
        <authorList>
            <person name="Peeters C."/>
        </authorList>
    </citation>
    <scope>NUCLEOTIDE SEQUENCE [LARGE SCALE GENOMIC DNA]</scope>
    <source>
        <strain evidence="19 20">LMG 18101</strain>
    </source>
</reference>
<dbReference type="EMBL" id="CATZLL010000004">
    <property type="protein sequence ID" value="CAJ0812379.1"/>
    <property type="molecule type" value="Genomic_DNA"/>
</dbReference>
<keyword evidence="10 15" id="KW-1133">Transmembrane helix</keyword>
<evidence type="ECO:0000256" key="3">
    <source>
        <dbReference type="ARBA" id="ARBA00022475"/>
    </source>
</evidence>
<evidence type="ECO:0000259" key="17">
    <source>
        <dbReference type="Pfam" id="PF13614"/>
    </source>
</evidence>
<dbReference type="InterPro" id="IPR025669">
    <property type="entry name" value="AAA_dom"/>
</dbReference>
<evidence type="ECO:0000313" key="19">
    <source>
        <dbReference type="EMBL" id="CAJ0812379.1"/>
    </source>
</evidence>
<evidence type="ECO:0000256" key="1">
    <source>
        <dbReference type="ARBA" id="ARBA00004429"/>
    </source>
</evidence>
<keyword evidence="9" id="KW-0067">ATP-binding</keyword>
<evidence type="ECO:0000256" key="14">
    <source>
        <dbReference type="SAM" id="Coils"/>
    </source>
</evidence>
<dbReference type="Pfam" id="PF13614">
    <property type="entry name" value="AAA_31"/>
    <property type="match status" value="1"/>
</dbReference>
<dbReference type="RefSeq" id="WP_316680716.1">
    <property type="nucleotide sequence ID" value="NZ_CATZLL010000004.1"/>
</dbReference>
<evidence type="ECO:0000259" key="16">
    <source>
        <dbReference type="Pfam" id="PF02706"/>
    </source>
</evidence>
<dbReference type="CDD" id="cd05387">
    <property type="entry name" value="BY-kinase"/>
    <property type="match status" value="1"/>
</dbReference>
<evidence type="ECO:0000256" key="8">
    <source>
        <dbReference type="ARBA" id="ARBA00022777"/>
    </source>
</evidence>
<evidence type="ECO:0000256" key="2">
    <source>
        <dbReference type="ARBA" id="ARBA00008883"/>
    </source>
</evidence>
<keyword evidence="8 19" id="KW-0418">Kinase</keyword>
<evidence type="ECO:0000256" key="6">
    <source>
        <dbReference type="ARBA" id="ARBA00022692"/>
    </source>
</evidence>
<evidence type="ECO:0000256" key="13">
    <source>
        <dbReference type="ARBA" id="ARBA00053015"/>
    </source>
</evidence>
<keyword evidence="12" id="KW-0829">Tyrosine-protein kinase</keyword>
<evidence type="ECO:0000256" key="11">
    <source>
        <dbReference type="ARBA" id="ARBA00023136"/>
    </source>
</evidence>
<keyword evidence="14" id="KW-0175">Coiled coil</keyword>
<dbReference type="InterPro" id="IPR032807">
    <property type="entry name" value="GNVR"/>
</dbReference>
<feature type="coiled-coil region" evidence="14">
    <location>
        <begin position="275"/>
        <end position="316"/>
    </location>
</feature>
<dbReference type="InterPro" id="IPR027417">
    <property type="entry name" value="P-loop_NTPase"/>
</dbReference>
<evidence type="ECO:0000256" key="9">
    <source>
        <dbReference type="ARBA" id="ARBA00022840"/>
    </source>
</evidence>
<dbReference type="Pfam" id="PF23607">
    <property type="entry name" value="WZC_N"/>
    <property type="match status" value="1"/>
</dbReference>
<evidence type="ECO:0000256" key="10">
    <source>
        <dbReference type="ARBA" id="ARBA00022989"/>
    </source>
</evidence>
<evidence type="ECO:0000256" key="4">
    <source>
        <dbReference type="ARBA" id="ARBA00022519"/>
    </source>
</evidence>
<comment type="caution">
    <text evidence="19">The sequence shown here is derived from an EMBL/GenBank/DDBJ whole genome shotgun (WGS) entry which is preliminary data.</text>
</comment>
<comment type="subcellular location">
    <subcellularLocation>
        <location evidence="1">Cell inner membrane</location>
        <topology evidence="1">Multi-pass membrane protein</topology>
    </subcellularLocation>
</comment>
<keyword evidence="11 15" id="KW-0472">Membrane</keyword>
<keyword evidence="3" id="KW-1003">Cell membrane</keyword>
<evidence type="ECO:0000256" key="15">
    <source>
        <dbReference type="SAM" id="Phobius"/>
    </source>
</evidence>
<dbReference type="Proteomes" id="UP001189757">
    <property type="component" value="Unassembled WGS sequence"/>
</dbReference>